<dbReference type="RefSeq" id="WP_148990293.1">
    <property type="nucleotide sequence ID" value="NZ_VTEV01000016.1"/>
</dbReference>
<dbReference type="EMBL" id="VTEV01000016">
    <property type="protein sequence ID" value="TYS59566.1"/>
    <property type="molecule type" value="Genomic_DNA"/>
</dbReference>
<accession>A0A5D4SCX1</accession>
<reference evidence="1 2" key="1">
    <citation type="submission" date="2019-08" db="EMBL/GenBank/DDBJ databases">
        <title>Bacillus genomes from the desert of Cuatro Cienegas, Coahuila.</title>
        <authorList>
            <person name="Olmedo-Alvarez G."/>
        </authorList>
    </citation>
    <scope>NUCLEOTIDE SEQUENCE [LARGE SCALE GENOMIC DNA]</scope>
    <source>
        <strain evidence="1 2">CH28_1T</strain>
    </source>
</reference>
<evidence type="ECO:0000313" key="2">
    <source>
        <dbReference type="Proteomes" id="UP000322524"/>
    </source>
</evidence>
<dbReference type="OrthoDB" id="3010148at2"/>
<evidence type="ECO:0000313" key="1">
    <source>
        <dbReference type="EMBL" id="TYS59566.1"/>
    </source>
</evidence>
<gene>
    <name evidence="1" type="ORF">FZC76_22320</name>
</gene>
<organism evidence="1 2">
    <name type="scientific">Sutcliffiella horikoshii</name>
    <dbReference type="NCBI Taxonomy" id="79883"/>
    <lineage>
        <taxon>Bacteria</taxon>
        <taxon>Bacillati</taxon>
        <taxon>Bacillota</taxon>
        <taxon>Bacilli</taxon>
        <taxon>Bacillales</taxon>
        <taxon>Bacillaceae</taxon>
        <taxon>Sutcliffiella</taxon>
    </lineage>
</organism>
<proteinExistence type="predicted"/>
<sequence length="470" mass="55622">MRVYEQYRNSLGEFILVLKKENITGNKLIELKKDIALIQKLSPVSKRLLPLKNSHDKFEQWKASPKSIDDEIIDIVTIYLSNTSSFIDQWNSFLKREYSDLHSFFDKEKRTMYEKTFAYRLIYNLRNMSHHTHQLPYNRLTKSIESAPLIVLEKRYFLDVHKGMQPSFRKELEELEVEAFNLVEIISESYEALIKFHEKISSKLTEKLYQDGLLDSIYRVLQFYNDHQENNGVVGLTKDELNPRKVLQKDFRQTLGLEEIPYNLACFGALSCKVELTFTGIVNKHRSNHFPYEQDGTIYKGADLLSYKNVKWVKVHELVLNIRNNKSVYSVLYMVDGLPLKEYERKKDEFESKKRKEFIAYSEEHYNKMKPKKIDDSAKILIIYFDDEKSLRQEILFSGSAEQLRQNHLANDWDGFNLGDSFHLDDVKVRVYVKRSDLEQKNIGYFIGPDSLNPNKINYDKLRFQEYSDK</sequence>
<protein>
    <submittedName>
        <fullName evidence="1">Uncharacterized protein</fullName>
    </submittedName>
</protein>
<dbReference type="AlphaFoldDB" id="A0A5D4SCX1"/>
<dbReference type="Proteomes" id="UP000322524">
    <property type="component" value="Unassembled WGS sequence"/>
</dbReference>
<comment type="caution">
    <text evidence="1">The sequence shown here is derived from an EMBL/GenBank/DDBJ whole genome shotgun (WGS) entry which is preliminary data.</text>
</comment>
<name>A0A5D4SCX1_9BACI</name>